<evidence type="ECO:0000313" key="3">
    <source>
        <dbReference type="Proteomes" id="UP000275267"/>
    </source>
</evidence>
<dbReference type="OrthoDB" id="694358at2759"/>
<dbReference type="EMBL" id="PQIB02000010">
    <property type="protein sequence ID" value="RLM93699.1"/>
    <property type="molecule type" value="Genomic_DNA"/>
</dbReference>
<gene>
    <name evidence="2" type="ORF">C2845_PM08G18190</name>
</gene>
<dbReference type="SMART" id="SM00256">
    <property type="entry name" value="FBOX"/>
    <property type="match status" value="1"/>
</dbReference>
<organism evidence="2 3">
    <name type="scientific">Panicum miliaceum</name>
    <name type="common">Proso millet</name>
    <name type="synonym">Broomcorn millet</name>
    <dbReference type="NCBI Taxonomy" id="4540"/>
    <lineage>
        <taxon>Eukaryota</taxon>
        <taxon>Viridiplantae</taxon>
        <taxon>Streptophyta</taxon>
        <taxon>Embryophyta</taxon>
        <taxon>Tracheophyta</taxon>
        <taxon>Spermatophyta</taxon>
        <taxon>Magnoliopsida</taxon>
        <taxon>Liliopsida</taxon>
        <taxon>Poales</taxon>
        <taxon>Poaceae</taxon>
        <taxon>PACMAD clade</taxon>
        <taxon>Panicoideae</taxon>
        <taxon>Panicodae</taxon>
        <taxon>Paniceae</taxon>
        <taxon>Panicinae</taxon>
        <taxon>Panicum</taxon>
        <taxon>Panicum sect. Panicum</taxon>
    </lineage>
</organism>
<dbReference type="AlphaFoldDB" id="A0A3L6R2J1"/>
<dbReference type="InterPro" id="IPR036047">
    <property type="entry name" value="F-box-like_dom_sf"/>
</dbReference>
<comment type="caution">
    <text evidence="2">The sequence shown here is derived from an EMBL/GenBank/DDBJ whole genome shotgun (WGS) entry which is preliminary data.</text>
</comment>
<dbReference type="Proteomes" id="UP000275267">
    <property type="component" value="Unassembled WGS sequence"/>
</dbReference>
<reference evidence="3" key="1">
    <citation type="journal article" date="2019" name="Nat. Commun.">
        <title>The genome of broomcorn millet.</title>
        <authorList>
            <person name="Zou C."/>
            <person name="Miki D."/>
            <person name="Li D."/>
            <person name="Tang Q."/>
            <person name="Xiao L."/>
            <person name="Rajput S."/>
            <person name="Deng P."/>
            <person name="Jia W."/>
            <person name="Huang R."/>
            <person name="Zhang M."/>
            <person name="Sun Y."/>
            <person name="Hu J."/>
            <person name="Fu X."/>
            <person name="Schnable P.S."/>
            <person name="Li F."/>
            <person name="Zhang H."/>
            <person name="Feng B."/>
            <person name="Zhu X."/>
            <person name="Liu R."/>
            <person name="Schnable J.C."/>
            <person name="Zhu J.-K."/>
            <person name="Zhang H."/>
        </authorList>
    </citation>
    <scope>NUCLEOTIDE SEQUENCE [LARGE SCALE GENOMIC DNA]</scope>
</reference>
<protein>
    <recommendedName>
        <fullName evidence="1">F-box domain-containing protein</fullName>
    </recommendedName>
</protein>
<dbReference type="Pfam" id="PF12937">
    <property type="entry name" value="F-box-like"/>
    <property type="match status" value="1"/>
</dbReference>
<feature type="domain" description="F-box" evidence="1">
    <location>
        <begin position="25"/>
        <end position="72"/>
    </location>
</feature>
<accession>A0A3L6R2J1</accession>
<dbReference type="PROSITE" id="PS50181">
    <property type="entry name" value="FBOX"/>
    <property type="match status" value="1"/>
</dbReference>
<dbReference type="STRING" id="4540.A0A3L6R2J1"/>
<dbReference type="Gene3D" id="1.20.1280.50">
    <property type="match status" value="1"/>
</dbReference>
<keyword evidence="3" id="KW-1185">Reference proteome</keyword>
<dbReference type="SUPFAM" id="SSF81383">
    <property type="entry name" value="F-box domain"/>
    <property type="match status" value="1"/>
</dbReference>
<dbReference type="PANTHER" id="PTHR33207">
    <property type="entry name" value="F-BOX DOMAIN CONTAINING PROTEIN-RELATED"/>
    <property type="match status" value="1"/>
</dbReference>
<dbReference type="InterPro" id="IPR001810">
    <property type="entry name" value="F-box_dom"/>
</dbReference>
<name>A0A3L6R2J1_PANMI</name>
<proteinExistence type="predicted"/>
<evidence type="ECO:0000313" key="2">
    <source>
        <dbReference type="EMBL" id="RLM93699.1"/>
    </source>
</evidence>
<evidence type="ECO:0000259" key="1">
    <source>
        <dbReference type="PROSITE" id="PS50181"/>
    </source>
</evidence>
<sequence>MTGGRQRRRRRLREARQAATAAAVVTHISSLPDDIVREIFLRLPSLATLIRAACACRAWRRAVSSSPAFRTRFRALHPAPLLGVFFDKERGDLPVFAPAQRRSDPDVLAALRGGDFCLTTLMEEVDDEVPLGWRPVDCRDGYLVLVNWATASLNLIAVDQQGAVRVAVFSSETWDWRVLPWVELEHEDGASKWLQFGTQAKGLVCWGFTEQERMLTLDTKMMKFSVRELPPCPDPEQDDAFFRRVVVAGESKDGALCIVRVAASGIYAWLWLIDDDCGGGDKWVLRNILKCTGVAGMFHNVDTPDVVAIRDGFVYRPHLTRSCRSA</sequence>